<dbReference type="RefSeq" id="XP_009542258.1">
    <property type="nucleotide sequence ID" value="XM_009543963.1"/>
</dbReference>
<dbReference type="GeneID" id="20674589"/>
<dbReference type="KEGG" id="hir:HETIRDRAFT_432168"/>
<proteinExistence type="predicted"/>
<feature type="domain" description="DUF7330" evidence="1">
    <location>
        <begin position="50"/>
        <end position="142"/>
    </location>
</feature>
<evidence type="ECO:0000259" key="1">
    <source>
        <dbReference type="Pfam" id="PF24016"/>
    </source>
</evidence>
<accession>W4KI76</accession>
<dbReference type="EMBL" id="KI925455">
    <property type="protein sequence ID" value="ETW85394.1"/>
    <property type="molecule type" value="Genomic_DNA"/>
</dbReference>
<dbReference type="eggNOG" id="ENOG502SMW8">
    <property type="taxonomic scope" value="Eukaryota"/>
</dbReference>
<dbReference type="STRING" id="747525.W4KI76"/>
<dbReference type="Proteomes" id="UP000030671">
    <property type="component" value="Unassembled WGS sequence"/>
</dbReference>
<dbReference type="InParanoid" id="W4KI76"/>
<gene>
    <name evidence="2" type="ORF">HETIRDRAFT_432168</name>
</gene>
<keyword evidence="3" id="KW-1185">Reference proteome</keyword>
<evidence type="ECO:0000313" key="3">
    <source>
        <dbReference type="Proteomes" id="UP000030671"/>
    </source>
</evidence>
<name>W4KI76_HETIT</name>
<dbReference type="OrthoDB" id="3177929at2759"/>
<dbReference type="InterPro" id="IPR055754">
    <property type="entry name" value="DUF7330"/>
</dbReference>
<dbReference type="HOGENOM" id="CLU_064766_0_0_1"/>
<organism evidence="2 3">
    <name type="scientific">Heterobasidion irregulare (strain TC 32-1)</name>
    <dbReference type="NCBI Taxonomy" id="747525"/>
    <lineage>
        <taxon>Eukaryota</taxon>
        <taxon>Fungi</taxon>
        <taxon>Dikarya</taxon>
        <taxon>Basidiomycota</taxon>
        <taxon>Agaricomycotina</taxon>
        <taxon>Agaricomycetes</taxon>
        <taxon>Russulales</taxon>
        <taxon>Bondarzewiaceae</taxon>
        <taxon>Heterobasidion</taxon>
        <taxon>Heterobasidion annosum species complex</taxon>
    </lineage>
</organism>
<dbReference type="AlphaFoldDB" id="W4KI76"/>
<sequence>MPHLDPLSPTPSSLSFEETPKQCSAVGSYKLHYQPHRQWDFCLINEALPVDLMLILPHYRAHNQPAEHRMSMYISSEHGEIKTKLCRKYPRSPFFLSVHSSSDAPITLYLPSDFAGCIHLPTCSSLTAHKPKVSFSDGFTNRILPRVVFGSSDRLPQLYSREAEDEDDDCVPGMDEVEICGGGHVTLRMWDVLEGAPESIAKEAWRKIVRKASSKNLKGEVKYRERNRQHQQHQQQRAIDWDFLLED</sequence>
<evidence type="ECO:0000313" key="2">
    <source>
        <dbReference type="EMBL" id="ETW85394.1"/>
    </source>
</evidence>
<reference evidence="2 3" key="1">
    <citation type="journal article" date="2012" name="New Phytol.">
        <title>Insight into trade-off between wood decay and parasitism from the genome of a fungal forest pathogen.</title>
        <authorList>
            <person name="Olson A."/>
            <person name="Aerts A."/>
            <person name="Asiegbu F."/>
            <person name="Belbahri L."/>
            <person name="Bouzid O."/>
            <person name="Broberg A."/>
            <person name="Canback B."/>
            <person name="Coutinho P.M."/>
            <person name="Cullen D."/>
            <person name="Dalman K."/>
            <person name="Deflorio G."/>
            <person name="van Diepen L.T."/>
            <person name="Dunand C."/>
            <person name="Duplessis S."/>
            <person name="Durling M."/>
            <person name="Gonthier P."/>
            <person name="Grimwood J."/>
            <person name="Fossdal C.G."/>
            <person name="Hansson D."/>
            <person name="Henrissat B."/>
            <person name="Hietala A."/>
            <person name="Himmelstrand K."/>
            <person name="Hoffmeister D."/>
            <person name="Hogberg N."/>
            <person name="James T.Y."/>
            <person name="Karlsson M."/>
            <person name="Kohler A."/>
            <person name="Kues U."/>
            <person name="Lee Y.H."/>
            <person name="Lin Y.C."/>
            <person name="Lind M."/>
            <person name="Lindquist E."/>
            <person name="Lombard V."/>
            <person name="Lucas S."/>
            <person name="Lunden K."/>
            <person name="Morin E."/>
            <person name="Murat C."/>
            <person name="Park J."/>
            <person name="Raffaello T."/>
            <person name="Rouze P."/>
            <person name="Salamov A."/>
            <person name="Schmutz J."/>
            <person name="Solheim H."/>
            <person name="Stahlberg J."/>
            <person name="Velez H."/>
            <person name="de Vries R.P."/>
            <person name="Wiebenga A."/>
            <person name="Woodward S."/>
            <person name="Yakovlev I."/>
            <person name="Garbelotto M."/>
            <person name="Martin F."/>
            <person name="Grigoriev I.V."/>
            <person name="Stenlid J."/>
        </authorList>
    </citation>
    <scope>NUCLEOTIDE SEQUENCE [LARGE SCALE GENOMIC DNA]</scope>
    <source>
        <strain evidence="2 3">TC 32-1</strain>
    </source>
</reference>
<dbReference type="Pfam" id="PF24016">
    <property type="entry name" value="DUF7330"/>
    <property type="match status" value="1"/>
</dbReference>
<protein>
    <recommendedName>
        <fullName evidence="1">DUF7330 domain-containing protein</fullName>
    </recommendedName>
</protein>